<dbReference type="SUPFAM" id="SSF57850">
    <property type="entry name" value="RING/U-box"/>
    <property type="match status" value="2"/>
</dbReference>
<feature type="domain" description="U-box" evidence="2">
    <location>
        <begin position="226"/>
        <end position="291"/>
    </location>
</feature>
<dbReference type="Gene3D" id="3.30.40.10">
    <property type="entry name" value="Zinc/RING finger domain, C3HC4 (zinc finger)"/>
    <property type="match status" value="1"/>
</dbReference>
<evidence type="ECO:0000256" key="1">
    <source>
        <dbReference type="SAM" id="MobiDB-lite"/>
    </source>
</evidence>
<evidence type="ECO:0000313" key="4">
    <source>
        <dbReference type="Proteomes" id="UP001153069"/>
    </source>
</evidence>
<dbReference type="EMBL" id="CAICTM010003427">
    <property type="protein sequence ID" value="CAB9531326.1"/>
    <property type="molecule type" value="Genomic_DNA"/>
</dbReference>
<feature type="compositionally biased region" description="Basic residues" evidence="1">
    <location>
        <begin position="1"/>
        <end position="11"/>
    </location>
</feature>
<feature type="compositionally biased region" description="Basic and acidic residues" evidence="1">
    <location>
        <begin position="16"/>
        <end position="34"/>
    </location>
</feature>
<reference evidence="3" key="1">
    <citation type="submission" date="2020-06" db="EMBL/GenBank/DDBJ databases">
        <authorList>
            <consortium name="Plant Systems Biology data submission"/>
        </authorList>
    </citation>
    <scope>NUCLEOTIDE SEQUENCE</scope>
    <source>
        <strain evidence="3">D6</strain>
    </source>
</reference>
<evidence type="ECO:0000259" key="2">
    <source>
        <dbReference type="SMART" id="SM00504"/>
    </source>
</evidence>
<feature type="compositionally biased region" description="Basic and acidic residues" evidence="1">
    <location>
        <begin position="57"/>
        <end position="72"/>
    </location>
</feature>
<feature type="compositionally biased region" description="Polar residues" evidence="1">
    <location>
        <begin position="100"/>
        <end position="113"/>
    </location>
</feature>
<dbReference type="InterPro" id="IPR003613">
    <property type="entry name" value="Ubox_domain"/>
</dbReference>
<dbReference type="SMART" id="SM00504">
    <property type="entry name" value="Ubox"/>
    <property type="match status" value="1"/>
</dbReference>
<feature type="compositionally biased region" description="Polar residues" evidence="1">
    <location>
        <begin position="122"/>
        <end position="131"/>
    </location>
</feature>
<gene>
    <name evidence="3" type="ORF">SEMRO_3429_G347930.1</name>
</gene>
<dbReference type="InterPro" id="IPR013083">
    <property type="entry name" value="Znf_RING/FYVE/PHD"/>
</dbReference>
<dbReference type="GO" id="GO:0004842">
    <property type="term" value="F:ubiquitin-protein transferase activity"/>
    <property type="evidence" value="ECO:0007669"/>
    <property type="project" value="InterPro"/>
</dbReference>
<organism evidence="3 4">
    <name type="scientific">Seminavis robusta</name>
    <dbReference type="NCBI Taxonomy" id="568900"/>
    <lineage>
        <taxon>Eukaryota</taxon>
        <taxon>Sar</taxon>
        <taxon>Stramenopiles</taxon>
        <taxon>Ochrophyta</taxon>
        <taxon>Bacillariophyta</taxon>
        <taxon>Bacillariophyceae</taxon>
        <taxon>Bacillariophycidae</taxon>
        <taxon>Naviculales</taxon>
        <taxon>Naviculaceae</taxon>
        <taxon>Seminavis</taxon>
    </lineage>
</organism>
<name>A0A9N8HZA8_9STRA</name>
<sequence>MDRVYPKRRGLQQKPHSAERLIEDSKQPATREKSPPTTPPEYSVEDSNQPATQEKIPPPEHLREDSKQHASQEGKTPTEYSTEDSKQPLGAERLIEDSKQPATKENSHTTTPPEYSVEDSKQPASQHPQKSQWEHLICPNCKALPWDPVVGRDGQIYERECTQEDNNEASKGEKVSPALWVRQTIEALAEADVDNTDPLLSQWKETKQKKEEQKLYPLTRKCPMQGLVCPLSFQLPWNPVVTEDGIVYERETIEEHLDCFGFLGGVSPITRAKMGANLRPAHQYLNTIKTLVGSGVIHGYLA</sequence>
<comment type="caution">
    <text evidence="3">The sequence shown here is derived from an EMBL/GenBank/DDBJ whole genome shotgun (WGS) entry which is preliminary data.</text>
</comment>
<dbReference type="Proteomes" id="UP001153069">
    <property type="component" value="Unassembled WGS sequence"/>
</dbReference>
<dbReference type="GO" id="GO:0016567">
    <property type="term" value="P:protein ubiquitination"/>
    <property type="evidence" value="ECO:0007669"/>
    <property type="project" value="InterPro"/>
</dbReference>
<dbReference type="AlphaFoldDB" id="A0A9N8HZA8"/>
<dbReference type="OrthoDB" id="156568at2759"/>
<keyword evidence="4" id="KW-1185">Reference proteome</keyword>
<accession>A0A9N8HZA8</accession>
<proteinExistence type="predicted"/>
<dbReference type="Pfam" id="PF04564">
    <property type="entry name" value="U-box"/>
    <property type="match status" value="1"/>
</dbReference>
<feature type="region of interest" description="Disordered" evidence="1">
    <location>
        <begin position="1"/>
        <end position="131"/>
    </location>
</feature>
<protein>
    <recommendedName>
        <fullName evidence="2">U-box domain-containing protein</fullName>
    </recommendedName>
</protein>
<evidence type="ECO:0000313" key="3">
    <source>
        <dbReference type="EMBL" id="CAB9531326.1"/>
    </source>
</evidence>